<dbReference type="InterPro" id="IPR050696">
    <property type="entry name" value="FtsA/MreB"/>
</dbReference>
<gene>
    <name evidence="1" type="ORF">H9868_03925</name>
</gene>
<dbReference type="Proteomes" id="UP000824192">
    <property type="component" value="Unassembled WGS sequence"/>
</dbReference>
<proteinExistence type="predicted"/>
<dbReference type="SUPFAM" id="SSF53067">
    <property type="entry name" value="Actin-like ATPase domain"/>
    <property type="match status" value="1"/>
</dbReference>
<protein>
    <submittedName>
        <fullName evidence="1">Ethanolamine ammonia-lyase reactivating factor EutA</fullName>
    </submittedName>
</protein>
<dbReference type="PIRSF" id="PIRSF012293">
    <property type="entry name" value="EutA"/>
    <property type="match status" value="1"/>
</dbReference>
<reference evidence="1" key="1">
    <citation type="journal article" date="2021" name="PeerJ">
        <title>Extensive microbial diversity within the chicken gut microbiome revealed by metagenomics and culture.</title>
        <authorList>
            <person name="Gilroy R."/>
            <person name="Ravi A."/>
            <person name="Getino M."/>
            <person name="Pursley I."/>
            <person name="Horton D.L."/>
            <person name="Alikhan N.F."/>
            <person name="Baker D."/>
            <person name="Gharbi K."/>
            <person name="Hall N."/>
            <person name="Watson M."/>
            <person name="Adriaenssens E.M."/>
            <person name="Foster-Nyarko E."/>
            <person name="Jarju S."/>
            <person name="Secka A."/>
            <person name="Antonio M."/>
            <person name="Oren A."/>
            <person name="Chaudhuri R.R."/>
            <person name="La Ragione R."/>
            <person name="Hildebrand F."/>
            <person name="Pallen M.J."/>
        </authorList>
    </citation>
    <scope>NUCLEOTIDE SEQUENCE</scope>
    <source>
        <strain evidence="1">ChiGjej6B6-1540</strain>
    </source>
</reference>
<dbReference type="EMBL" id="DXGA01000084">
    <property type="protein sequence ID" value="HIW93669.1"/>
    <property type="molecule type" value="Genomic_DNA"/>
</dbReference>
<sequence length="475" mass="50206">MTDSLLSVGIDIGTSTTQLIFSRLTVSNQANSFSVPRMAITSREVIFRSEVSFTPLLSDTVIDAAGVEQLVAKAYQSAGISPQTVSTGAVIITGETARKENAREVLSALSGYAGDFVVATAGPDLESILAARGAGADRYAREHHAPVLHCDIGGGTSNLALFDREGELVRTGCLDVGGRLIKVDRNRVVTYVSPVFQRAGQCPAPAVGQQVTPETLASVIHTMVEALAQAAGLLPGRDKLDAFFTKGTHWEPTSAPYVSFSGGVADCIFSPPEDPFAYGDIGVLLGKAIRDTFPAASILRGRETIRATVVGAGSHATELSGSTIFYRDVPFPLKNLPILKLTAQEEESSPEALADCIQEKLSWFRDESGLVPTALALRGLSAPSYDGIQRLAQGVVQGLFPLRERGFIPVIALESDQAKVLGQAMYALAPGPLLCLDGVRVDNGDYIDIGAPVAGGTVLPVVIKTLVFSQHDKEE</sequence>
<name>A0A9D1RTX4_9FIRM</name>
<dbReference type="InterPro" id="IPR043129">
    <property type="entry name" value="ATPase_NBD"/>
</dbReference>
<dbReference type="PANTHER" id="PTHR32432">
    <property type="entry name" value="CELL DIVISION PROTEIN FTSA-RELATED"/>
    <property type="match status" value="1"/>
</dbReference>
<dbReference type="PANTHER" id="PTHR32432:SF13">
    <property type="entry name" value="ETHANOLAMINE AMMONIA-LYASE REACTIVASE EUTA"/>
    <property type="match status" value="1"/>
</dbReference>
<evidence type="ECO:0000313" key="1">
    <source>
        <dbReference type="EMBL" id="HIW93669.1"/>
    </source>
</evidence>
<organism evidence="1 2">
    <name type="scientific">Candidatus Flavonifractor merdipullorum</name>
    <dbReference type="NCBI Taxonomy" id="2838590"/>
    <lineage>
        <taxon>Bacteria</taxon>
        <taxon>Bacillati</taxon>
        <taxon>Bacillota</taxon>
        <taxon>Clostridia</taxon>
        <taxon>Eubacteriales</taxon>
        <taxon>Oscillospiraceae</taxon>
        <taxon>Flavonifractor</taxon>
    </lineage>
</organism>
<evidence type="ECO:0000313" key="2">
    <source>
        <dbReference type="Proteomes" id="UP000824192"/>
    </source>
</evidence>
<dbReference type="Pfam" id="PF06277">
    <property type="entry name" value="EutA"/>
    <property type="match status" value="1"/>
</dbReference>
<dbReference type="AlphaFoldDB" id="A0A9D1RTX4"/>
<comment type="caution">
    <text evidence="1">The sequence shown here is derived from an EMBL/GenBank/DDBJ whole genome shotgun (WGS) entry which is preliminary data.</text>
</comment>
<accession>A0A9D1RTX4</accession>
<dbReference type="InterPro" id="IPR009377">
    <property type="entry name" value="EutA"/>
</dbReference>
<reference evidence="1" key="2">
    <citation type="submission" date="2021-04" db="EMBL/GenBank/DDBJ databases">
        <authorList>
            <person name="Gilroy R."/>
        </authorList>
    </citation>
    <scope>NUCLEOTIDE SEQUENCE</scope>
    <source>
        <strain evidence="1">ChiGjej6B6-1540</strain>
    </source>
</reference>